<name>A0A3G3MAP6_9CAUD</name>
<reference evidence="1 2" key="1">
    <citation type="submission" date="2018-09" db="EMBL/GenBank/DDBJ databases">
        <authorList>
            <person name="Amanuel B.M."/>
            <person name="Anspach C.J."/>
            <person name="Chiquito R.J."/>
            <person name="Gales J.M."/>
            <person name="Hall T."/>
            <person name="Hotaki K."/>
            <person name="Lozano B."/>
            <person name="Mugisha B."/>
            <person name="Fogarty M.P."/>
            <person name="Leadon S.A."/>
            <person name="Molloy S.D."/>
            <person name="Garlena R.A."/>
            <person name="Russell D.A."/>
            <person name="Pope W.H."/>
            <person name="Jacobs-Sera D."/>
            <person name="Hatfull G.F."/>
        </authorList>
    </citation>
    <scope>NUCLEOTIDE SEQUENCE [LARGE SCALE GENOMIC DNA]</scope>
</reference>
<dbReference type="GeneID" id="70080799"/>
<organism evidence="1 2">
    <name type="scientific">Gordonia phage Octobien14</name>
    <dbReference type="NCBI Taxonomy" id="2483673"/>
    <lineage>
        <taxon>Viruses</taxon>
        <taxon>Duplodnaviria</taxon>
        <taxon>Heunggongvirae</taxon>
        <taxon>Uroviricota</taxon>
        <taxon>Caudoviricetes</taxon>
        <taxon>Deeyouvirinae</taxon>
        <taxon>Octobienvirus</taxon>
        <taxon>Octobienvirus octobien14</taxon>
    </lineage>
</organism>
<dbReference type="Proteomes" id="UP000280547">
    <property type="component" value="Segment"/>
</dbReference>
<keyword evidence="2" id="KW-1185">Reference proteome</keyword>
<accession>A0A3G3MAP6</accession>
<evidence type="ECO:0000313" key="1">
    <source>
        <dbReference type="EMBL" id="AYR03158.1"/>
    </source>
</evidence>
<dbReference type="EMBL" id="MH976515">
    <property type="protein sequence ID" value="AYR03158.1"/>
    <property type="molecule type" value="Genomic_DNA"/>
</dbReference>
<sequence>MIEPATADNVTDCLIGLLEEEGVTRQTALAHHVALALTGATIPEGMRYGIMRNGREVGVTYHIGGWVFAIYEHRLSTDIVINGVLATDLDEDGNPYHNNDQNDVLCRTPPKDVEHAVARLSMAFDTAAADNPTITRKELKSKLQDA</sequence>
<dbReference type="RefSeq" id="YP_010246255.1">
    <property type="nucleotide sequence ID" value="NC_060134.1"/>
</dbReference>
<protein>
    <submittedName>
        <fullName evidence="1">Uncharacterized protein</fullName>
    </submittedName>
</protein>
<gene>
    <name evidence="1" type="primary">10</name>
    <name evidence="1" type="ORF">SEA_OCTOBIEN14_10</name>
</gene>
<evidence type="ECO:0000313" key="2">
    <source>
        <dbReference type="Proteomes" id="UP000280547"/>
    </source>
</evidence>
<dbReference type="KEGG" id="vg:70080799"/>
<proteinExistence type="predicted"/>